<accession>A0ABN9PUD3</accession>
<reference evidence="1" key="1">
    <citation type="submission" date="2023-10" db="EMBL/GenBank/DDBJ databases">
        <authorList>
            <person name="Chen Y."/>
            <person name="Shah S."/>
            <person name="Dougan E. K."/>
            <person name="Thang M."/>
            <person name="Chan C."/>
        </authorList>
    </citation>
    <scope>NUCLEOTIDE SEQUENCE [LARGE SCALE GENOMIC DNA]</scope>
</reference>
<comment type="caution">
    <text evidence="1">The sequence shown here is derived from an EMBL/GenBank/DDBJ whole genome shotgun (WGS) entry which is preliminary data.</text>
</comment>
<gene>
    <name evidence="1" type="ORF">PCOR1329_LOCUS4246</name>
</gene>
<feature type="non-terminal residue" evidence="1">
    <location>
        <position position="58"/>
    </location>
</feature>
<dbReference type="Proteomes" id="UP001189429">
    <property type="component" value="Unassembled WGS sequence"/>
</dbReference>
<proteinExistence type="predicted"/>
<name>A0ABN9PUD3_9DINO</name>
<protein>
    <submittedName>
        <fullName evidence="1">Uncharacterized protein</fullName>
    </submittedName>
</protein>
<keyword evidence="2" id="KW-1185">Reference proteome</keyword>
<organism evidence="1 2">
    <name type="scientific">Prorocentrum cordatum</name>
    <dbReference type="NCBI Taxonomy" id="2364126"/>
    <lineage>
        <taxon>Eukaryota</taxon>
        <taxon>Sar</taxon>
        <taxon>Alveolata</taxon>
        <taxon>Dinophyceae</taxon>
        <taxon>Prorocentrales</taxon>
        <taxon>Prorocentraceae</taxon>
        <taxon>Prorocentrum</taxon>
    </lineage>
</organism>
<evidence type="ECO:0000313" key="1">
    <source>
        <dbReference type="EMBL" id="CAK0794169.1"/>
    </source>
</evidence>
<dbReference type="EMBL" id="CAUYUJ010001108">
    <property type="protein sequence ID" value="CAK0794169.1"/>
    <property type="molecule type" value="Genomic_DNA"/>
</dbReference>
<sequence>MGSVSSLEALWAEPFEDRGLPRVATGAGFEVDIGTAHEWALRQQIGTGRRMAFIWNTG</sequence>
<evidence type="ECO:0000313" key="2">
    <source>
        <dbReference type="Proteomes" id="UP001189429"/>
    </source>
</evidence>